<name>A0A5R8NQ25_9NOCA</name>
<dbReference type="Proteomes" id="UP000306378">
    <property type="component" value="Unassembled WGS sequence"/>
</dbReference>
<dbReference type="AlphaFoldDB" id="A0A5R8NQ25"/>
<reference evidence="2 3" key="1">
    <citation type="submission" date="2019-05" db="EMBL/GenBank/DDBJ databases">
        <title>Genomes sequences of two Nocardia cyriacigeorgica environmental isolates, type strains Nocardia asteroides ATCC 19247 and Nocardia cyriacigeorgica DSM 44484.</title>
        <authorList>
            <person name="Vautrin F."/>
            <person name="Bergeron E."/>
            <person name="Dubost A."/>
            <person name="Abrouk D."/>
            <person name="Rodriguez Nava V."/>
            <person name="Pujic P."/>
        </authorList>
    </citation>
    <scope>NUCLEOTIDE SEQUENCE [LARGE SCALE GENOMIC DNA]</scope>
    <source>
        <strain evidence="2 3">EML 446</strain>
    </source>
</reference>
<accession>A0A5R8NQ25</accession>
<evidence type="ECO:0000256" key="1">
    <source>
        <dbReference type="SAM" id="MobiDB-lite"/>
    </source>
</evidence>
<comment type="caution">
    <text evidence="2">The sequence shown here is derived from an EMBL/GenBank/DDBJ whole genome shotgun (WGS) entry which is preliminary data.</text>
</comment>
<gene>
    <name evidence="2" type="ORF">FEK34_13690</name>
</gene>
<organism evidence="2 3">
    <name type="scientific">Nocardia cyriacigeorgica</name>
    <dbReference type="NCBI Taxonomy" id="135487"/>
    <lineage>
        <taxon>Bacteria</taxon>
        <taxon>Bacillati</taxon>
        <taxon>Actinomycetota</taxon>
        <taxon>Actinomycetes</taxon>
        <taxon>Mycobacteriales</taxon>
        <taxon>Nocardiaceae</taxon>
        <taxon>Nocardia</taxon>
    </lineage>
</organism>
<evidence type="ECO:0000313" key="3">
    <source>
        <dbReference type="Proteomes" id="UP000306378"/>
    </source>
</evidence>
<evidence type="ECO:0000313" key="2">
    <source>
        <dbReference type="EMBL" id="TLF77790.1"/>
    </source>
</evidence>
<sequence length="72" mass="7826">MEHRNPALGPGSGSDDRRHGAPTHPGQARAVNATIRPVRRDLRAAATGRKTLSAPGNAPPSTARSWRRRLRR</sequence>
<proteinExistence type="predicted"/>
<protein>
    <submittedName>
        <fullName evidence="2">Uncharacterized protein</fullName>
    </submittedName>
</protein>
<dbReference type="EMBL" id="VBUT01000005">
    <property type="protein sequence ID" value="TLF77790.1"/>
    <property type="molecule type" value="Genomic_DNA"/>
</dbReference>
<feature type="region of interest" description="Disordered" evidence="1">
    <location>
        <begin position="1"/>
        <end position="72"/>
    </location>
</feature>